<evidence type="ECO:0000256" key="6">
    <source>
        <dbReference type="RuleBase" id="RU366058"/>
    </source>
</evidence>
<comment type="caution">
    <text evidence="8">The sequence shown here is derived from an EMBL/GenBank/DDBJ whole genome shotgun (WGS) entry which is preliminary data.</text>
</comment>
<evidence type="ECO:0000313" key="8">
    <source>
        <dbReference type="EMBL" id="GLX80777.1"/>
    </source>
</evidence>
<feature type="transmembrane region" description="Helical" evidence="6">
    <location>
        <begin position="92"/>
        <end position="113"/>
    </location>
</feature>
<keyword evidence="9" id="KW-1185">Reference proteome</keyword>
<evidence type="ECO:0000256" key="3">
    <source>
        <dbReference type="ARBA" id="ARBA00022692"/>
    </source>
</evidence>
<evidence type="ECO:0000259" key="7">
    <source>
        <dbReference type="Pfam" id="PF09335"/>
    </source>
</evidence>
<evidence type="ECO:0000256" key="2">
    <source>
        <dbReference type="ARBA" id="ARBA00022475"/>
    </source>
</evidence>
<comment type="subcellular location">
    <subcellularLocation>
        <location evidence="1 6">Cell membrane</location>
        <topology evidence="1 6">Multi-pass membrane protein</topology>
    </subcellularLocation>
</comment>
<dbReference type="PANTHER" id="PTHR12677:SF59">
    <property type="entry name" value="GOLGI APPARATUS MEMBRANE PROTEIN TVP38-RELATED"/>
    <property type="match status" value="1"/>
</dbReference>
<feature type="transmembrane region" description="Helical" evidence="6">
    <location>
        <begin position="168"/>
        <end position="190"/>
    </location>
</feature>
<keyword evidence="3 6" id="KW-0812">Transmembrane</keyword>
<protein>
    <recommendedName>
        <fullName evidence="6">TVP38/TMEM64 family membrane protein</fullName>
    </recommendedName>
</protein>
<proteinExistence type="inferred from homology"/>
<accession>A0ABQ6H1T4</accession>
<reference evidence="8 9" key="1">
    <citation type="submission" date="2023-03" db="EMBL/GenBank/DDBJ databases">
        <title>Draft genome sequence of Thalassotalea eurytherma JCM 18482T.</title>
        <authorList>
            <person name="Sawabe T."/>
        </authorList>
    </citation>
    <scope>NUCLEOTIDE SEQUENCE [LARGE SCALE GENOMIC DNA]</scope>
    <source>
        <strain evidence="8 9">JCM 18482</strain>
    </source>
</reference>
<keyword evidence="4 6" id="KW-1133">Transmembrane helix</keyword>
<dbReference type="InterPro" id="IPR032816">
    <property type="entry name" value="VTT_dom"/>
</dbReference>
<keyword evidence="5 6" id="KW-0472">Membrane</keyword>
<dbReference type="Proteomes" id="UP001157133">
    <property type="component" value="Unassembled WGS sequence"/>
</dbReference>
<evidence type="ECO:0000313" key="9">
    <source>
        <dbReference type="Proteomes" id="UP001157133"/>
    </source>
</evidence>
<sequence>MPVVNVEVGVSKSVVITTLVALALFALAILPSQLWLTQDVVTGWLNTWLPANAFLQVMSLFVVCCVAMTIGMPRQFAAIACGYILGSWQGTLVALFAGSCACLLTALLARYLFANFVRQKFSQQQQAIYQFLSINEFTKALIIRLLPVGSNFLTNIVAGSCGIKLAPFVYGSTLGFIPQMFIFSLVGAGVKLSSTSHLLVACALFIVAFILGTWLYFKEKQT</sequence>
<keyword evidence="2 6" id="KW-1003">Cell membrane</keyword>
<dbReference type="PANTHER" id="PTHR12677">
    <property type="entry name" value="GOLGI APPARATUS MEMBRANE PROTEIN TVP38-RELATED"/>
    <property type="match status" value="1"/>
</dbReference>
<organism evidence="8 9">
    <name type="scientific">Thalassotalea eurytherma</name>
    <dbReference type="NCBI Taxonomy" id="1144278"/>
    <lineage>
        <taxon>Bacteria</taxon>
        <taxon>Pseudomonadati</taxon>
        <taxon>Pseudomonadota</taxon>
        <taxon>Gammaproteobacteria</taxon>
        <taxon>Alteromonadales</taxon>
        <taxon>Colwelliaceae</taxon>
        <taxon>Thalassotalea</taxon>
    </lineage>
</organism>
<feature type="transmembrane region" description="Helical" evidence="6">
    <location>
        <begin position="196"/>
        <end position="217"/>
    </location>
</feature>
<evidence type="ECO:0000256" key="5">
    <source>
        <dbReference type="ARBA" id="ARBA00023136"/>
    </source>
</evidence>
<dbReference type="EMBL" id="BSSU01000001">
    <property type="protein sequence ID" value="GLX80777.1"/>
    <property type="molecule type" value="Genomic_DNA"/>
</dbReference>
<dbReference type="InterPro" id="IPR015414">
    <property type="entry name" value="TMEM64"/>
</dbReference>
<feature type="domain" description="VTT" evidence="7">
    <location>
        <begin position="73"/>
        <end position="188"/>
    </location>
</feature>
<feature type="transmembrane region" description="Helical" evidence="6">
    <location>
        <begin position="48"/>
        <end position="72"/>
    </location>
</feature>
<gene>
    <name evidence="8" type="ORF">theurythT_02290</name>
</gene>
<evidence type="ECO:0000256" key="4">
    <source>
        <dbReference type="ARBA" id="ARBA00022989"/>
    </source>
</evidence>
<name>A0ABQ6H1T4_9GAMM</name>
<dbReference type="RefSeq" id="WP_284206092.1">
    <property type="nucleotide sequence ID" value="NZ_BSSU01000001.1"/>
</dbReference>
<evidence type="ECO:0000256" key="1">
    <source>
        <dbReference type="ARBA" id="ARBA00004651"/>
    </source>
</evidence>
<comment type="similarity">
    <text evidence="6">Belongs to the TVP38/TMEM64 family.</text>
</comment>
<dbReference type="Pfam" id="PF09335">
    <property type="entry name" value="VTT_dom"/>
    <property type="match status" value="1"/>
</dbReference>
<feature type="transmembrane region" description="Helical" evidence="6">
    <location>
        <begin position="14"/>
        <end position="36"/>
    </location>
</feature>